<proteinExistence type="predicted"/>
<dbReference type="KEGG" id="rgl:CS053_02840"/>
<dbReference type="NCBIfam" id="TIGR00481">
    <property type="entry name" value="YbhB/YbcL family Raf kinase inhibitor-like protein"/>
    <property type="match status" value="1"/>
</dbReference>
<dbReference type="Proteomes" id="UP000321807">
    <property type="component" value="Chromosome"/>
</dbReference>
<dbReference type="AlphaFoldDB" id="A0A5B9DV15"/>
<evidence type="ECO:0000313" key="1">
    <source>
        <dbReference type="EMBL" id="QEE23563.1"/>
    </source>
</evidence>
<dbReference type="Gene3D" id="3.90.280.10">
    <property type="entry name" value="PEBP-like"/>
    <property type="match status" value="1"/>
</dbReference>
<dbReference type="InterPro" id="IPR008914">
    <property type="entry name" value="PEBP"/>
</dbReference>
<name>A0A5B9DV15_9GAMM</name>
<evidence type="ECO:0000313" key="2">
    <source>
        <dbReference type="Proteomes" id="UP000321807"/>
    </source>
</evidence>
<dbReference type="RefSeq" id="WP_147626287.1">
    <property type="nucleotide sequence ID" value="NZ_CP042807.1"/>
</dbReference>
<dbReference type="PANTHER" id="PTHR30289">
    <property type="entry name" value="UNCHARACTERIZED PROTEIN YBCL-RELATED"/>
    <property type="match status" value="1"/>
</dbReference>
<organism evidence="1 2">
    <name type="scientific">Rhodanobacter glycinis</name>
    <dbReference type="NCBI Taxonomy" id="582702"/>
    <lineage>
        <taxon>Bacteria</taxon>
        <taxon>Pseudomonadati</taxon>
        <taxon>Pseudomonadota</taxon>
        <taxon>Gammaproteobacteria</taxon>
        <taxon>Lysobacterales</taxon>
        <taxon>Rhodanobacteraceae</taxon>
        <taxon>Rhodanobacter</taxon>
    </lineage>
</organism>
<dbReference type="CDD" id="cd00865">
    <property type="entry name" value="PEBP_bact_arch"/>
    <property type="match status" value="1"/>
</dbReference>
<protein>
    <submittedName>
        <fullName evidence="1">YbhB/YbcL family Raf kinase inhibitor-like protein</fullName>
    </submittedName>
</protein>
<dbReference type="PANTHER" id="PTHR30289:SF12">
    <property type="entry name" value="UPF0098 PROTEIN YBHB"/>
    <property type="match status" value="1"/>
</dbReference>
<reference evidence="1 2" key="1">
    <citation type="submission" date="2019-08" db="EMBL/GenBank/DDBJ databases">
        <title>Complete genome sequence of Rhodanobacter glycinis strain T01E-68 isolated from tomato root.</title>
        <authorList>
            <person name="Weon H.-Y."/>
            <person name="Lee S.A."/>
        </authorList>
    </citation>
    <scope>NUCLEOTIDE SEQUENCE [LARGE SCALE GENOMIC DNA]</scope>
    <source>
        <strain evidence="1 2">T01E-68</strain>
    </source>
</reference>
<dbReference type="Pfam" id="PF01161">
    <property type="entry name" value="PBP"/>
    <property type="match status" value="1"/>
</dbReference>
<gene>
    <name evidence="1" type="ORF">CS053_02840</name>
</gene>
<dbReference type="SUPFAM" id="SSF49777">
    <property type="entry name" value="PEBP-like"/>
    <property type="match status" value="1"/>
</dbReference>
<accession>A0A5B9DV15</accession>
<dbReference type="EMBL" id="CP042807">
    <property type="protein sequence ID" value="QEE23563.1"/>
    <property type="molecule type" value="Genomic_DNA"/>
</dbReference>
<sequence>MTFRLFGNELHEGGVLPMAQVSDGAGYQGENRSPRLAWEGVPEGTKSLVLTMYDPDAPTGSGFWHWVVVDIPPQAVELPAGAGSGLMPLPVGARQTRTDLGINGYVGAAPPPGAAHRYVFTLHAVAVDTLPVPDDASGALVGFLTRMNAIGAASFTVTYGI</sequence>
<dbReference type="InterPro" id="IPR005247">
    <property type="entry name" value="YbhB_YbcL/LppC-like"/>
</dbReference>
<dbReference type="InterPro" id="IPR036610">
    <property type="entry name" value="PEBP-like_sf"/>
</dbReference>